<dbReference type="PANTHER" id="PTHR33653:SF1">
    <property type="entry name" value="RIBONUCLEASE VAPC2"/>
    <property type="match status" value="1"/>
</dbReference>
<dbReference type="InterPro" id="IPR002716">
    <property type="entry name" value="PIN_dom"/>
</dbReference>
<dbReference type="CDD" id="cd09881">
    <property type="entry name" value="PIN_VapC4-5_FitB-like"/>
    <property type="match status" value="1"/>
</dbReference>
<protein>
    <recommendedName>
        <fullName evidence="7">PIN domain-containing protein</fullName>
    </recommendedName>
</protein>
<keyword evidence="5" id="KW-0460">Magnesium</keyword>
<accession>A0A0A7GEN6</accession>
<dbReference type="GeneID" id="24796926"/>
<dbReference type="Proteomes" id="UP000030624">
    <property type="component" value="Chromosome"/>
</dbReference>
<comment type="cofactor">
    <cofactor evidence="1">
        <name>Mg(2+)</name>
        <dbReference type="ChEBI" id="CHEBI:18420"/>
    </cofactor>
</comment>
<dbReference type="HOGENOM" id="CLU_118482_3_2_2"/>
<reference evidence="8 9" key="1">
    <citation type="journal article" date="2015" name="Appl. Environ. Microbiol.">
        <title>The Geoglobus acetivorans genome: Fe(III) reduction, acetate utilization, autotrophic growth, and degradation of aromatic compounds in a hyperthermophilic archaeon.</title>
        <authorList>
            <person name="Mardanov A.V."/>
            <person name="Slododkina G.B."/>
            <person name="Slobodkin A.I."/>
            <person name="Beletsky A.V."/>
            <person name="Gavrilov S.N."/>
            <person name="Kublanov I.V."/>
            <person name="Bonch-Osmolovskaya E.A."/>
            <person name="Skryabin K.G."/>
            <person name="Ravin N.V."/>
        </authorList>
    </citation>
    <scope>NUCLEOTIDE SEQUENCE [LARGE SCALE GENOMIC DNA]</scope>
    <source>
        <strain evidence="8 9">SBH6</strain>
    </source>
</reference>
<evidence type="ECO:0000256" key="1">
    <source>
        <dbReference type="ARBA" id="ARBA00001946"/>
    </source>
</evidence>
<organism evidence="8 9">
    <name type="scientific">Geoglobus acetivorans</name>
    <dbReference type="NCBI Taxonomy" id="565033"/>
    <lineage>
        <taxon>Archaea</taxon>
        <taxon>Methanobacteriati</taxon>
        <taxon>Methanobacteriota</taxon>
        <taxon>Archaeoglobi</taxon>
        <taxon>Archaeoglobales</taxon>
        <taxon>Archaeoglobaceae</taxon>
        <taxon>Geoglobus</taxon>
    </lineage>
</organism>
<evidence type="ECO:0000313" key="8">
    <source>
        <dbReference type="EMBL" id="AIY89382.1"/>
    </source>
</evidence>
<dbReference type="GO" id="GO:0004518">
    <property type="term" value="F:nuclease activity"/>
    <property type="evidence" value="ECO:0007669"/>
    <property type="project" value="UniProtKB-KW"/>
</dbReference>
<dbReference type="SUPFAM" id="SSF88723">
    <property type="entry name" value="PIN domain-like"/>
    <property type="match status" value="1"/>
</dbReference>
<evidence type="ECO:0000256" key="3">
    <source>
        <dbReference type="ARBA" id="ARBA00022723"/>
    </source>
</evidence>
<evidence type="ECO:0000256" key="6">
    <source>
        <dbReference type="ARBA" id="ARBA00038093"/>
    </source>
</evidence>
<dbReference type="GO" id="GO:0016787">
    <property type="term" value="F:hydrolase activity"/>
    <property type="evidence" value="ECO:0007669"/>
    <property type="project" value="UniProtKB-KW"/>
</dbReference>
<dbReference type="PANTHER" id="PTHR33653">
    <property type="entry name" value="RIBONUCLEASE VAPC2"/>
    <property type="match status" value="1"/>
</dbReference>
<keyword evidence="2" id="KW-0540">Nuclease</keyword>
<dbReference type="AlphaFoldDB" id="A0A0A7GEN6"/>
<dbReference type="InterPro" id="IPR029060">
    <property type="entry name" value="PIN-like_dom_sf"/>
</dbReference>
<dbReference type="Gene3D" id="3.40.50.1010">
    <property type="entry name" value="5'-nuclease"/>
    <property type="match status" value="1"/>
</dbReference>
<evidence type="ECO:0000256" key="2">
    <source>
        <dbReference type="ARBA" id="ARBA00022722"/>
    </source>
</evidence>
<keyword evidence="3" id="KW-0479">Metal-binding</keyword>
<dbReference type="KEGG" id="gac:GACE_0325"/>
<dbReference type="RefSeq" id="WP_048090620.1">
    <property type="nucleotide sequence ID" value="NZ_CP009552.1"/>
</dbReference>
<evidence type="ECO:0000256" key="4">
    <source>
        <dbReference type="ARBA" id="ARBA00022801"/>
    </source>
</evidence>
<dbReference type="EMBL" id="CP009552">
    <property type="protein sequence ID" value="AIY89382.1"/>
    <property type="molecule type" value="Genomic_DNA"/>
</dbReference>
<dbReference type="eggNOG" id="arCOG02219">
    <property type="taxonomic scope" value="Archaea"/>
</dbReference>
<evidence type="ECO:0000256" key="5">
    <source>
        <dbReference type="ARBA" id="ARBA00022842"/>
    </source>
</evidence>
<sequence length="137" mass="15704">MKLLLDTSFLIELKRENKNALRALEERKEACEDLMVSEITIYELTVGAKFVWKKHGDAKELIKIREMLKALTRVPVDEEVVERASEVKSSLMLKGIDVPDIDILIASSDPDCEILTFDRDFERLKEVGIKVTVLDKQ</sequence>
<proteinExistence type="inferred from homology"/>
<evidence type="ECO:0000313" key="9">
    <source>
        <dbReference type="Proteomes" id="UP000030624"/>
    </source>
</evidence>
<name>A0A0A7GEN6_GEOAI</name>
<comment type="similarity">
    <text evidence="6">Belongs to the PINc/VapC protein family.</text>
</comment>
<evidence type="ECO:0000259" key="7">
    <source>
        <dbReference type="Pfam" id="PF01850"/>
    </source>
</evidence>
<dbReference type="InterPro" id="IPR050556">
    <property type="entry name" value="Type_II_TA_system_RNase"/>
</dbReference>
<dbReference type="GO" id="GO:0046872">
    <property type="term" value="F:metal ion binding"/>
    <property type="evidence" value="ECO:0007669"/>
    <property type="project" value="UniProtKB-KW"/>
</dbReference>
<dbReference type="Pfam" id="PF01850">
    <property type="entry name" value="PIN"/>
    <property type="match status" value="1"/>
</dbReference>
<dbReference type="STRING" id="565033.GACE_0325"/>
<feature type="domain" description="PIN" evidence="7">
    <location>
        <begin position="4"/>
        <end position="125"/>
    </location>
</feature>
<keyword evidence="4" id="KW-0378">Hydrolase</keyword>
<gene>
    <name evidence="8" type="ORF">GACE_0325</name>
</gene>